<dbReference type="SUPFAM" id="SSF57667">
    <property type="entry name" value="beta-beta-alpha zinc fingers"/>
    <property type="match status" value="5"/>
</dbReference>
<feature type="domain" description="C2H2-type" evidence="8">
    <location>
        <begin position="81"/>
        <end position="110"/>
    </location>
</feature>
<feature type="domain" description="C2H2-type" evidence="8">
    <location>
        <begin position="159"/>
        <end position="188"/>
    </location>
</feature>
<dbReference type="EMBL" id="MU251639">
    <property type="protein sequence ID" value="KAG9230854.1"/>
    <property type="molecule type" value="Genomic_DNA"/>
</dbReference>
<feature type="domain" description="C2H2-type" evidence="8">
    <location>
        <begin position="29"/>
        <end position="58"/>
    </location>
</feature>
<gene>
    <name evidence="9" type="ORF">BJ875DRAFT_138783</name>
</gene>
<dbReference type="Pfam" id="PF00096">
    <property type="entry name" value="zf-C2H2"/>
    <property type="match status" value="1"/>
</dbReference>
<name>A0A9P7YBV0_9HELO</name>
<dbReference type="Pfam" id="PF14811">
    <property type="entry name" value="TPD"/>
    <property type="match status" value="1"/>
</dbReference>
<dbReference type="GO" id="GO:0008270">
    <property type="term" value="F:zinc ion binding"/>
    <property type="evidence" value="ECO:0007669"/>
    <property type="project" value="UniProtKB-KW"/>
</dbReference>
<protein>
    <recommendedName>
        <fullName evidence="8">C2H2-type domain-containing protein</fullName>
    </recommendedName>
</protein>
<dbReference type="InterPro" id="IPR029404">
    <property type="entry name" value="CDIN1"/>
</dbReference>
<accession>A0A9P7YBV0</accession>
<evidence type="ECO:0000256" key="1">
    <source>
        <dbReference type="ARBA" id="ARBA00004123"/>
    </source>
</evidence>
<evidence type="ECO:0000256" key="6">
    <source>
        <dbReference type="ARBA" id="ARBA00023242"/>
    </source>
</evidence>
<dbReference type="InterPro" id="IPR050888">
    <property type="entry name" value="ZnF_C2H2-type_TF"/>
</dbReference>
<organism evidence="9 10">
    <name type="scientific">Amylocarpus encephaloides</name>
    <dbReference type="NCBI Taxonomy" id="45428"/>
    <lineage>
        <taxon>Eukaryota</taxon>
        <taxon>Fungi</taxon>
        <taxon>Dikarya</taxon>
        <taxon>Ascomycota</taxon>
        <taxon>Pezizomycotina</taxon>
        <taxon>Leotiomycetes</taxon>
        <taxon>Helotiales</taxon>
        <taxon>Helotiales incertae sedis</taxon>
        <taxon>Amylocarpus</taxon>
    </lineage>
</organism>
<feature type="domain" description="C2H2-type" evidence="8">
    <location>
        <begin position="133"/>
        <end position="157"/>
    </location>
</feature>
<keyword evidence="5" id="KW-0862">Zinc</keyword>
<dbReference type="AlphaFoldDB" id="A0A9P7YBV0"/>
<dbReference type="OrthoDB" id="3533020at2759"/>
<keyword evidence="10" id="KW-1185">Reference proteome</keyword>
<dbReference type="Pfam" id="PF12171">
    <property type="entry name" value="zf-C2H2_jaz"/>
    <property type="match status" value="6"/>
</dbReference>
<dbReference type="Proteomes" id="UP000824998">
    <property type="component" value="Unassembled WGS sequence"/>
</dbReference>
<keyword evidence="3" id="KW-0677">Repeat</keyword>
<dbReference type="PANTHER" id="PTHR24406">
    <property type="entry name" value="TRANSCRIPTIONAL REPRESSOR CTCFL-RELATED"/>
    <property type="match status" value="1"/>
</dbReference>
<keyword evidence="6" id="KW-0539">Nucleus</keyword>
<evidence type="ECO:0000256" key="4">
    <source>
        <dbReference type="ARBA" id="ARBA00022771"/>
    </source>
</evidence>
<dbReference type="InterPro" id="IPR022755">
    <property type="entry name" value="Znf_C2H2_jaz"/>
</dbReference>
<proteinExistence type="predicted"/>
<reference evidence="9" key="1">
    <citation type="journal article" date="2021" name="IMA Fungus">
        <title>Genomic characterization of three marine fungi, including Emericellopsis atlantica sp. nov. with signatures of a generalist lifestyle and marine biomass degradation.</title>
        <authorList>
            <person name="Hagestad O.C."/>
            <person name="Hou L."/>
            <person name="Andersen J.H."/>
            <person name="Hansen E.H."/>
            <person name="Altermark B."/>
            <person name="Li C."/>
            <person name="Kuhnert E."/>
            <person name="Cox R.J."/>
            <person name="Crous P.W."/>
            <person name="Spatafora J.W."/>
            <person name="Lail K."/>
            <person name="Amirebrahimi M."/>
            <person name="Lipzen A."/>
            <person name="Pangilinan J."/>
            <person name="Andreopoulos W."/>
            <person name="Hayes R.D."/>
            <person name="Ng V."/>
            <person name="Grigoriev I.V."/>
            <person name="Jackson S.A."/>
            <person name="Sutton T.D.S."/>
            <person name="Dobson A.D.W."/>
            <person name="Rama T."/>
        </authorList>
    </citation>
    <scope>NUCLEOTIDE SEQUENCE</scope>
    <source>
        <strain evidence="9">TRa018bII</strain>
    </source>
</reference>
<evidence type="ECO:0000313" key="9">
    <source>
        <dbReference type="EMBL" id="KAG9230854.1"/>
    </source>
</evidence>
<comment type="caution">
    <text evidence="9">The sequence shown here is derived from an EMBL/GenBank/DDBJ whole genome shotgun (WGS) entry which is preliminary data.</text>
</comment>
<keyword evidence="2" id="KW-0479">Metal-binding</keyword>
<evidence type="ECO:0000256" key="2">
    <source>
        <dbReference type="ARBA" id="ARBA00022723"/>
    </source>
</evidence>
<dbReference type="InterPro" id="IPR013087">
    <property type="entry name" value="Znf_C2H2_type"/>
</dbReference>
<dbReference type="Gene3D" id="3.30.160.60">
    <property type="entry name" value="Classic Zinc Finger"/>
    <property type="match status" value="5"/>
</dbReference>
<feature type="domain" description="C2H2-type" evidence="8">
    <location>
        <begin position="107"/>
        <end position="131"/>
    </location>
</feature>
<dbReference type="SMART" id="SM00355">
    <property type="entry name" value="ZnF_C2H2"/>
    <property type="match status" value="7"/>
</dbReference>
<keyword evidence="4 7" id="KW-0863">Zinc-finger</keyword>
<evidence type="ECO:0000256" key="3">
    <source>
        <dbReference type="ARBA" id="ARBA00022737"/>
    </source>
</evidence>
<evidence type="ECO:0000313" key="10">
    <source>
        <dbReference type="Proteomes" id="UP000824998"/>
    </source>
</evidence>
<evidence type="ECO:0000256" key="5">
    <source>
        <dbReference type="ARBA" id="ARBA00022833"/>
    </source>
</evidence>
<dbReference type="PROSITE" id="PS00028">
    <property type="entry name" value="ZINC_FINGER_C2H2_1"/>
    <property type="match status" value="6"/>
</dbReference>
<dbReference type="PROSITE" id="PS50157">
    <property type="entry name" value="ZINC_FINGER_C2H2_2"/>
    <property type="match status" value="6"/>
</dbReference>
<sequence>MAHGCVPCDRYFSSHQALQQHLDSPAHEFDCEECDKSFRSQHALQQHLDSSAHNFDCEECDKSFKSQHALQQHLDSSAHNFDCEECDKSFKSQHALQQHLDSSAHNFDCEECDKSFKSQHALQQHLGSSAHNFDCDECDKSFKSQHALQQHLGSSAHNFDCDECDKSFKIQHALQQHLDSPAHTTKALNNYPGIPRSEVASVFATACRLRFTQPTANSLSRQLKTNLEEAVISAIIAAALRLLPTDDTPQGVALRIEQHQVKAAKAKFAEDSFCAELARLGYKFRRESQQEGEALTPDIRFEEPIYVFGQLCWWLEFKNYFGFRKNPYVAVKDRRQFLKYATQIGSGAVVYKLGYETSHVNIDGVVTFREKEVLQGLRLQTA</sequence>
<dbReference type="GO" id="GO:0005634">
    <property type="term" value="C:nucleus"/>
    <property type="evidence" value="ECO:0007669"/>
    <property type="project" value="UniProtKB-SubCell"/>
</dbReference>
<feature type="domain" description="C2H2-type" evidence="8">
    <location>
        <begin position="55"/>
        <end position="84"/>
    </location>
</feature>
<comment type="subcellular location">
    <subcellularLocation>
        <location evidence="1">Nucleus</location>
    </subcellularLocation>
</comment>
<evidence type="ECO:0000259" key="8">
    <source>
        <dbReference type="PROSITE" id="PS50157"/>
    </source>
</evidence>
<evidence type="ECO:0000256" key="7">
    <source>
        <dbReference type="PROSITE-ProRule" id="PRU00042"/>
    </source>
</evidence>
<dbReference type="InterPro" id="IPR036236">
    <property type="entry name" value="Znf_C2H2_sf"/>
</dbReference>